<dbReference type="NCBIfam" id="TIGR00531">
    <property type="entry name" value="BCCP"/>
    <property type="match status" value="1"/>
</dbReference>
<comment type="caution">
    <text evidence="11">The sequence shown here is derived from an EMBL/GenBank/DDBJ whole genome shotgun (WGS) entry which is preliminary data.</text>
</comment>
<dbReference type="PANTHER" id="PTHR45266:SF3">
    <property type="entry name" value="OXALOACETATE DECARBOXYLASE ALPHA CHAIN"/>
    <property type="match status" value="1"/>
</dbReference>
<dbReference type="Pfam" id="PF00364">
    <property type="entry name" value="Biotin_lipoyl"/>
    <property type="match status" value="1"/>
</dbReference>
<dbReference type="RefSeq" id="WP_182810222.1">
    <property type="nucleotide sequence ID" value="NZ_JACJFM010000028.1"/>
</dbReference>
<dbReference type="SUPFAM" id="SSF51230">
    <property type="entry name" value="Single hybrid motif"/>
    <property type="match status" value="1"/>
</dbReference>
<sequence length="152" mass="15830">MDIRKVKKLIELLEESNIAEIEIQEGEESVRISRNISGAAIQYAPAPVAPMAAAPAPVAPAAAPASEAAVAPAMSGHQVKSPMVGTFYGAPAPGAKAFVTPGQTVKKGDTICIVEAMKMMNQIEADKDGVIEAIHVEDGQPVEFDQPLVTIA</sequence>
<evidence type="ECO:0000256" key="5">
    <source>
        <dbReference type="ARBA" id="ARBA00022832"/>
    </source>
</evidence>
<dbReference type="InterPro" id="IPR050709">
    <property type="entry name" value="Biotin_Carboxyl_Carrier/Decarb"/>
</dbReference>
<organism evidence="11 12">
    <name type="scientific">Oceanospirillum sediminis</name>
    <dbReference type="NCBI Taxonomy" id="2760088"/>
    <lineage>
        <taxon>Bacteria</taxon>
        <taxon>Pseudomonadati</taxon>
        <taxon>Pseudomonadota</taxon>
        <taxon>Gammaproteobacteria</taxon>
        <taxon>Oceanospirillales</taxon>
        <taxon>Oceanospirillaceae</taxon>
        <taxon>Oceanospirillum</taxon>
    </lineage>
</organism>
<reference evidence="11 12" key="1">
    <citation type="submission" date="2020-08" db="EMBL/GenBank/DDBJ databases">
        <title>Oceanospirillum sp. nov. isolated from marine sediment.</title>
        <authorList>
            <person name="Ji X."/>
        </authorList>
    </citation>
    <scope>NUCLEOTIDE SEQUENCE [LARGE SCALE GENOMIC DNA]</scope>
    <source>
        <strain evidence="11 12">D5</strain>
    </source>
</reference>
<gene>
    <name evidence="11" type="ORF">H4O21_17765</name>
</gene>
<comment type="pathway">
    <text evidence="2 9">Lipid metabolism; fatty acid biosynthesis.</text>
</comment>
<evidence type="ECO:0000313" key="11">
    <source>
        <dbReference type="EMBL" id="MBB1488453.1"/>
    </source>
</evidence>
<dbReference type="Gene3D" id="2.40.50.100">
    <property type="match status" value="1"/>
</dbReference>
<keyword evidence="5 9" id="KW-0276">Fatty acid metabolism</keyword>
<evidence type="ECO:0000256" key="3">
    <source>
        <dbReference type="ARBA" id="ARBA00017562"/>
    </source>
</evidence>
<name>A0A839ISL4_9GAMM</name>
<dbReference type="PANTHER" id="PTHR45266">
    <property type="entry name" value="OXALOACETATE DECARBOXYLASE ALPHA CHAIN"/>
    <property type="match status" value="1"/>
</dbReference>
<dbReference type="Proteomes" id="UP000565262">
    <property type="component" value="Unassembled WGS sequence"/>
</dbReference>
<dbReference type="GO" id="GO:0006633">
    <property type="term" value="P:fatty acid biosynthetic process"/>
    <property type="evidence" value="ECO:0007669"/>
    <property type="project" value="UniProtKB-UniPathway"/>
</dbReference>
<dbReference type="GO" id="GO:0003989">
    <property type="term" value="F:acetyl-CoA carboxylase activity"/>
    <property type="evidence" value="ECO:0007669"/>
    <property type="project" value="InterPro"/>
</dbReference>
<dbReference type="InterPro" id="IPR000089">
    <property type="entry name" value="Biotin_lipoyl"/>
</dbReference>
<keyword evidence="11" id="KW-0436">Ligase</keyword>
<dbReference type="PRINTS" id="PR01071">
    <property type="entry name" value="ACOABIOTINCC"/>
</dbReference>
<accession>A0A839ISL4</accession>
<comment type="function">
    <text evidence="1 9">This protein is a component of the acetyl coenzyme A carboxylase complex; first, biotin carboxylase catalyzes the carboxylation of the carrier protein and then the transcarboxylase transfers the carboxyl group to form malonyl-CoA.</text>
</comment>
<keyword evidence="12" id="KW-1185">Reference proteome</keyword>
<dbReference type="InterPro" id="IPR001882">
    <property type="entry name" value="Biotin_BS"/>
</dbReference>
<protein>
    <recommendedName>
        <fullName evidence="3 9">Biotin carboxyl carrier protein of acetyl-CoA carboxylase</fullName>
    </recommendedName>
</protein>
<evidence type="ECO:0000256" key="1">
    <source>
        <dbReference type="ARBA" id="ARBA00003761"/>
    </source>
</evidence>
<keyword evidence="4 9" id="KW-0444">Lipid biosynthesis</keyword>
<dbReference type="PROSITE" id="PS00188">
    <property type="entry name" value="BIOTIN"/>
    <property type="match status" value="1"/>
</dbReference>
<evidence type="ECO:0000256" key="4">
    <source>
        <dbReference type="ARBA" id="ARBA00022516"/>
    </source>
</evidence>
<dbReference type="GO" id="GO:0009317">
    <property type="term" value="C:acetyl-CoA carboxylase complex"/>
    <property type="evidence" value="ECO:0007669"/>
    <property type="project" value="InterPro"/>
</dbReference>
<dbReference type="FunFam" id="2.40.50.100:FF:000003">
    <property type="entry name" value="Acetyl-CoA carboxylase biotin carboxyl carrier protein"/>
    <property type="match status" value="1"/>
</dbReference>
<evidence type="ECO:0000256" key="9">
    <source>
        <dbReference type="RuleBase" id="RU364072"/>
    </source>
</evidence>
<dbReference type="InterPro" id="IPR001249">
    <property type="entry name" value="AcCoA_biotinCC"/>
</dbReference>
<dbReference type="EMBL" id="JACJFM010000028">
    <property type="protein sequence ID" value="MBB1488453.1"/>
    <property type="molecule type" value="Genomic_DNA"/>
</dbReference>
<dbReference type="UniPathway" id="UPA00094"/>
<dbReference type="InterPro" id="IPR011053">
    <property type="entry name" value="Single_hybrid_motif"/>
</dbReference>
<evidence type="ECO:0000313" key="12">
    <source>
        <dbReference type="Proteomes" id="UP000565262"/>
    </source>
</evidence>
<dbReference type="PROSITE" id="PS50968">
    <property type="entry name" value="BIOTINYL_LIPOYL"/>
    <property type="match status" value="1"/>
</dbReference>
<evidence type="ECO:0000259" key="10">
    <source>
        <dbReference type="PROSITE" id="PS50968"/>
    </source>
</evidence>
<keyword evidence="8 9" id="KW-0092">Biotin</keyword>
<keyword evidence="7 9" id="KW-0275">Fatty acid biosynthesis</keyword>
<dbReference type="CDD" id="cd06850">
    <property type="entry name" value="biotinyl_domain"/>
    <property type="match status" value="1"/>
</dbReference>
<evidence type="ECO:0000256" key="8">
    <source>
        <dbReference type="ARBA" id="ARBA00023267"/>
    </source>
</evidence>
<feature type="domain" description="Lipoyl-binding" evidence="10">
    <location>
        <begin position="76"/>
        <end position="152"/>
    </location>
</feature>
<dbReference type="AlphaFoldDB" id="A0A839ISL4"/>
<proteinExistence type="predicted"/>
<evidence type="ECO:0000256" key="2">
    <source>
        <dbReference type="ARBA" id="ARBA00005194"/>
    </source>
</evidence>
<evidence type="ECO:0000256" key="6">
    <source>
        <dbReference type="ARBA" id="ARBA00023098"/>
    </source>
</evidence>
<evidence type="ECO:0000256" key="7">
    <source>
        <dbReference type="ARBA" id="ARBA00023160"/>
    </source>
</evidence>
<keyword evidence="6 9" id="KW-0443">Lipid metabolism</keyword>